<dbReference type="EMBL" id="VIIS01001811">
    <property type="protein sequence ID" value="KAF0292454.1"/>
    <property type="molecule type" value="Genomic_DNA"/>
</dbReference>
<dbReference type="PANTHER" id="PTHR46169:SF29">
    <property type="entry name" value="DNA REPLICATION-RELATED ELEMENT FACTOR, ISOFORM A"/>
    <property type="match status" value="1"/>
</dbReference>
<evidence type="ECO:0000313" key="2">
    <source>
        <dbReference type="EMBL" id="KAF0292454.1"/>
    </source>
</evidence>
<dbReference type="AlphaFoldDB" id="A0A6A4VLS0"/>
<dbReference type="InterPro" id="IPR052717">
    <property type="entry name" value="Vacuolar_transposase_reg"/>
</dbReference>
<proteinExistence type="predicted"/>
<protein>
    <submittedName>
        <fullName evidence="2">Transposable element Hobo transposase</fullName>
    </submittedName>
</protein>
<dbReference type="Proteomes" id="UP000440578">
    <property type="component" value="Unassembled WGS sequence"/>
</dbReference>
<dbReference type="InterPro" id="IPR012337">
    <property type="entry name" value="RNaseH-like_sf"/>
</dbReference>
<keyword evidence="3" id="KW-1185">Reference proteome</keyword>
<evidence type="ECO:0000256" key="1">
    <source>
        <dbReference type="SAM" id="MobiDB-lite"/>
    </source>
</evidence>
<evidence type="ECO:0000313" key="3">
    <source>
        <dbReference type="Proteomes" id="UP000440578"/>
    </source>
</evidence>
<dbReference type="SUPFAM" id="SSF53098">
    <property type="entry name" value="Ribonuclease H-like"/>
    <property type="match status" value="1"/>
</dbReference>
<dbReference type="OrthoDB" id="6489574at2759"/>
<dbReference type="GO" id="GO:0006357">
    <property type="term" value="P:regulation of transcription by RNA polymerase II"/>
    <property type="evidence" value="ECO:0007669"/>
    <property type="project" value="TreeGrafter"/>
</dbReference>
<accession>A0A6A4VLS0</accession>
<gene>
    <name evidence="2" type="primary">T_19</name>
    <name evidence="2" type="ORF">FJT64_009548</name>
</gene>
<reference evidence="2 3" key="1">
    <citation type="submission" date="2019-07" db="EMBL/GenBank/DDBJ databases">
        <title>Draft genome assembly of a fouling barnacle, Amphibalanus amphitrite (Darwin, 1854): The first reference genome for Thecostraca.</title>
        <authorList>
            <person name="Kim W."/>
        </authorList>
    </citation>
    <scope>NUCLEOTIDE SEQUENCE [LARGE SCALE GENOMIC DNA]</scope>
    <source>
        <strain evidence="2">SNU_AA5</strain>
        <tissue evidence="2">Soma without cirri and trophi</tissue>
    </source>
</reference>
<feature type="region of interest" description="Disordered" evidence="1">
    <location>
        <begin position="340"/>
        <end position="385"/>
    </location>
</feature>
<organism evidence="2 3">
    <name type="scientific">Amphibalanus amphitrite</name>
    <name type="common">Striped barnacle</name>
    <name type="synonym">Balanus amphitrite</name>
    <dbReference type="NCBI Taxonomy" id="1232801"/>
    <lineage>
        <taxon>Eukaryota</taxon>
        <taxon>Metazoa</taxon>
        <taxon>Ecdysozoa</taxon>
        <taxon>Arthropoda</taxon>
        <taxon>Crustacea</taxon>
        <taxon>Multicrustacea</taxon>
        <taxon>Cirripedia</taxon>
        <taxon>Thoracica</taxon>
        <taxon>Thoracicalcarea</taxon>
        <taxon>Balanomorpha</taxon>
        <taxon>Balanoidea</taxon>
        <taxon>Balanidae</taxon>
        <taxon>Amphibalaninae</taxon>
        <taxon>Amphibalanus</taxon>
    </lineage>
</organism>
<name>A0A6A4VLS0_AMPAM</name>
<feature type="compositionally biased region" description="Polar residues" evidence="1">
    <location>
        <begin position="351"/>
        <end position="361"/>
    </location>
</feature>
<comment type="caution">
    <text evidence="2">The sequence shown here is derived from an EMBL/GenBank/DDBJ whole genome shotgun (WGS) entry which is preliminary data.</text>
</comment>
<dbReference type="GO" id="GO:0005634">
    <property type="term" value="C:nucleus"/>
    <property type="evidence" value="ECO:0007669"/>
    <property type="project" value="TreeGrafter"/>
</dbReference>
<dbReference type="PANTHER" id="PTHR46169">
    <property type="entry name" value="DNA REPLICATION-RELATED ELEMENT FACTOR, ISOFORM A"/>
    <property type="match status" value="1"/>
</dbReference>
<sequence length="429" mass="47391">MEMVSCAVTTDGWVDPHRHLSYVCVTIHYVDSAGRLVSDLLATRQMEEAHTAENVFAEVAAVLEEFVPRWQEDKRVAAFVTDNAANQKKAFRATEGSGWTWFGCACHNLNLVVKNALDVRTAQDHDLKRLAIQIATAKSLVSLVRRKGLDYQLNKTLKQECETRWNSLLAMIRSVIESLEEMRVHPAFGSPEVVELIDSLNPTIMRRLVAVLTPLEIATEKLSGQNYPTLHLVAPTKERLRRELELEAGDDSITRTMKKRLSRLLEEKFAVREQHIVATMLWPPFRRLEQFRATISAAQREQAVEDLTAAAADQEAEPADTINCRTVVAGDGTALRHARRDGSAFDGCSPAKTSRGGTAESSPGRAGGRDGPAAPVSGARPGTRRPLFEAIKFGTGRGRVTEEGWSVSVRGHGMSLVCGQEPQLWKGMT</sequence>